<comment type="caution">
    <text evidence="6">Lacks conserved residue(s) required for the propagation of feature annotation.</text>
</comment>
<accession>A0A8T4KS06</accession>
<feature type="binding site" evidence="6">
    <location>
        <position position="26"/>
    </location>
    <ligand>
        <name>S-adenosyl-L-methionine</name>
        <dbReference type="ChEBI" id="CHEBI:59789"/>
    </ligand>
</feature>
<dbReference type="AlphaFoldDB" id="A0A8T4KS06"/>
<gene>
    <name evidence="8" type="primary">rsmA</name>
    <name evidence="8" type="ORF">J4478_00675</name>
</gene>
<dbReference type="SMART" id="SM00650">
    <property type="entry name" value="rADc"/>
    <property type="match status" value="1"/>
</dbReference>
<keyword evidence="4 6" id="KW-0949">S-adenosyl-L-methionine</keyword>
<dbReference type="PROSITE" id="PS51689">
    <property type="entry name" value="SAM_RNA_A_N6_MT"/>
    <property type="match status" value="1"/>
</dbReference>
<dbReference type="EC" id="2.1.1.182" evidence="8"/>
<feature type="binding site" evidence="6">
    <location>
        <position position="73"/>
    </location>
    <ligand>
        <name>S-adenosyl-L-methionine</name>
        <dbReference type="ChEBI" id="CHEBI:59789"/>
    </ligand>
</feature>
<dbReference type="GO" id="GO:0003723">
    <property type="term" value="F:RNA binding"/>
    <property type="evidence" value="ECO:0007669"/>
    <property type="project" value="UniProtKB-UniRule"/>
</dbReference>
<evidence type="ECO:0000259" key="7">
    <source>
        <dbReference type="SMART" id="SM00650"/>
    </source>
</evidence>
<proteinExistence type="inferred from homology"/>
<comment type="similarity">
    <text evidence="6">Belongs to the class I-like SAM-binding methyltransferase superfamily. rRNA adenine N(6)-methyltransferase family.</text>
</comment>
<name>A0A8T4KS06_9ARCH</name>
<dbReference type="PANTHER" id="PTHR11727:SF7">
    <property type="entry name" value="DIMETHYLADENOSINE TRANSFERASE-RELATED"/>
    <property type="match status" value="1"/>
</dbReference>
<evidence type="ECO:0000256" key="3">
    <source>
        <dbReference type="ARBA" id="ARBA00022679"/>
    </source>
</evidence>
<protein>
    <submittedName>
        <fullName evidence="8">Ribosomal RNA small subunit methyltransferase A</fullName>
        <ecNumber evidence="8">2.1.1.182</ecNumber>
    </submittedName>
</protein>
<dbReference type="CDD" id="cd02440">
    <property type="entry name" value="AdoMet_MTases"/>
    <property type="match status" value="1"/>
</dbReference>
<dbReference type="InterPro" id="IPR020598">
    <property type="entry name" value="rRNA_Ade_methylase_Trfase_N"/>
</dbReference>
<sequence length="275" mass="31445">MKGLFEELQYLMARYRFRPLKRLSQHFLVSETLIESMAKQASLKDDDVVLEIGCGTGFLTRELLKHSSVIGFEIDESLQGLLEAEIQNPSFTLLKESVLKAELPKFSKIVSAPPYSISSEIMHLLFKQDFKLGILLFEKAFVEKILSMPGFKDYCSTAVLSQYFFSIKPLEVVKPEAFFPKPKTESQLISIIPEKKFGNAKNDLLFEEFAKQLFRFKNKNFAKALQHSQAFLKAKLKTRNNAFEEFLDSSSISQTKVHLVEVKEFVQAFNSLCNA</sequence>
<dbReference type="EMBL" id="JAGVWB010000005">
    <property type="protein sequence ID" value="MBS3057898.1"/>
    <property type="molecule type" value="Genomic_DNA"/>
</dbReference>
<dbReference type="NCBIfam" id="TIGR00755">
    <property type="entry name" value="ksgA"/>
    <property type="match status" value="1"/>
</dbReference>
<keyword evidence="3 6" id="KW-0808">Transferase</keyword>
<feature type="binding site" evidence="6">
    <location>
        <position position="53"/>
    </location>
    <ligand>
        <name>S-adenosyl-L-methionine</name>
        <dbReference type="ChEBI" id="CHEBI:59789"/>
    </ligand>
</feature>
<evidence type="ECO:0000313" key="9">
    <source>
        <dbReference type="Proteomes" id="UP000680185"/>
    </source>
</evidence>
<feature type="binding site" evidence="6">
    <location>
        <position position="28"/>
    </location>
    <ligand>
        <name>S-adenosyl-L-methionine</name>
        <dbReference type="ChEBI" id="CHEBI:59789"/>
    </ligand>
</feature>
<comment type="caution">
    <text evidence="8">The sequence shown here is derived from an EMBL/GenBank/DDBJ whole genome shotgun (WGS) entry which is preliminary data.</text>
</comment>
<dbReference type="InterPro" id="IPR001737">
    <property type="entry name" value="KsgA/Erm"/>
</dbReference>
<reference evidence="8" key="1">
    <citation type="submission" date="2021-03" db="EMBL/GenBank/DDBJ databases">
        <authorList>
            <person name="Jaffe A."/>
        </authorList>
    </citation>
    <scope>NUCLEOTIDE SEQUENCE</scope>
    <source>
        <strain evidence="8">RIFCSPLOWO2_01_FULL_43_13</strain>
    </source>
</reference>
<reference evidence="8" key="2">
    <citation type="submission" date="2021-05" db="EMBL/GenBank/DDBJ databases">
        <title>Protein family content uncovers lineage relationships and bacterial pathway maintenance mechanisms in DPANN archaea.</title>
        <authorList>
            <person name="Castelle C.J."/>
            <person name="Meheust R."/>
            <person name="Jaffe A.L."/>
            <person name="Seitz K."/>
            <person name="Gong X."/>
            <person name="Baker B.J."/>
            <person name="Banfield J.F."/>
        </authorList>
    </citation>
    <scope>NUCLEOTIDE SEQUENCE</scope>
    <source>
        <strain evidence="8">RIFCSPLOWO2_01_FULL_43_13</strain>
    </source>
</reference>
<evidence type="ECO:0000256" key="4">
    <source>
        <dbReference type="ARBA" id="ARBA00022691"/>
    </source>
</evidence>
<evidence type="ECO:0000256" key="6">
    <source>
        <dbReference type="PROSITE-ProRule" id="PRU01026"/>
    </source>
</evidence>
<dbReference type="SUPFAM" id="SSF53335">
    <property type="entry name" value="S-adenosyl-L-methionine-dependent methyltransferases"/>
    <property type="match status" value="1"/>
</dbReference>
<feature type="binding site" evidence="6">
    <location>
        <position position="112"/>
    </location>
    <ligand>
        <name>S-adenosyl-L-methionine</name>
        <dbReference type="ChEBI" id="CHEBI:59789"/>
    </ligand>
</feature>
<keyword evidence="2 6" id="KW-0489">Methyltransferase</keyword>
<dbReference type="Gene3D" id="3.40.50.150">
    <property type="entry name" value="Vaccinia Virus protein VP39"/>
    <property type="match status" value="1"/>
</dbReference>
<dbReference type="GO" id="GO:0052908">
    <property type="term" value="F:16S rRNA (adenine(1518)-N(6)/adenine(1519)-N(6))-dimethyltransferase activity"/>
    <property type="evidence" value="ECO:0007669"/>
    <property type="project" value="UniProtKB-EC"/>
</dbReference>
<dbReference type="PANTHER" id="PTHR11727">
    <property type="entry name" value="DIMETHYLADENOSINE TRANSFERASE"/>
    <property type="match status" value="1"/>
</dbReference>
<dbReference type="PROSITE" id="PS01131">
    <property type="entry name" value="RRNA_A_DIMETH"/>
    <property type="match status" value="1"/>
</dbReference>
<dbReference type="Pfam" id="PF00398">
    <property type="entry name" value="RrnaAD"/>
    <property type="match status" value="1"/>
</dbReference>
<evidence type="ECO:0000256" key="5">
    <source>
        <dbReference type="ARBA" id="ARBA00022884"/>
    </source>
</evidence>
<dbReference type="InterPro" id="IPR020596">
    <property type="entry name" value="rRNA_Ade_Mease_Trfase_CS"/>
</dbReference>
<evidence type="ECO:0000256" key="2">
    <source>
        <dbReference type="ARBA" id="ARBA00022603"/>
    </source>
</evidence>
<keyword evidence="1" id="KW-0698">rRNA processing</keyword>
<feature type="domain" description="Ribosomal RNA adenine methylase transferase N-terminal" evidence="7">
    <location>
        <begin position="33"/>
        <end position="195"/>
    </location>
</feature>
<organism evidence="8 9">
    <name type="scientific">Candidatus Iainarchaeum sp</name>
    <dbReference type="NCBI Taxonomy" id="3101447"/>
    <lineage>
        <taxon>Archaea</taxon>
        <taxon>Candidatus Iainarchaeota</taxon>
        <taxon>Candidatus Iainarchaeia</taxon>
        <taxon>Candidatus Iainarchaeales</taxon>
        <taxon>Candidatus Iainarchaeaceae</taxon>
        <taxon>Candidatus Iainarchaeum</taxon>
    </lineage>
</organism>
<dbReference type="InterPro" id="IPR011530">
    <property type="entry name" value="rRNA_adenine_dimethylase"/>
</dbReference>
<dbReference type="InterPro" id="IPR029063">
    <property type="entry name" value="SAM-dependent_MTases_sf"/>
</dbReference>
<evidence type="ECO:0000313" key="8">
    <source>
        <dbReference type="EMBL" id="MBS3057898.1"/>
    </source>
</evidence>
<evidence type="ECO:0000256" key="1">
    <source>
        <dbReference type="ARBA" id="ARBA00022552"/>
    </source>
</evidence>
<keyword evidence="5 6" id="KW-0694">RNA-binding</keyword>
<dbReference type="Proteomes" id="UP000680185">
    <property type="component" value="Unassembled WGS sequence"/>
</dbReference>